<evidence type="ECO:0000256" key="3">
    <source>
        <dbReference type="ARBA" id="ARBA00022737"/>
    </source>
</evidence>
<keyword evidence="9" id="KW-0238">DNA-binding</keyword>
<comment type="subcellular location">
    <subcellularLocation>
        <location evidence="1">Cytoplasm</location>
    </subcellularLocation>
</comment>
<evidence type="ECO:0000256" key="10">
    <source>
        <dbReference type="ARBA" id="ARBA00023204"/>
    </source>
</evidence>
<evidence type="ECO:0000313" key="15">
    <source>
        <dbReference type="Proteomes" id="UP001501288"/>
    </source>
</evidence>
<protein>
    <recommendedName>
        <fullName evidence="12">UvrABC system protein A</fullName>
    </recommendedName>
    <alternativeName>
        <fullName evidence="13">Excinuclease ABC subunit A</fullName>
    </alternativeName>
</protein>
<evidence type="ECO:0000256" key="4">
    <source>
        <dbReference type="ARBA" id="ARBA00022741"/>
    </source>
</evidence>
<dbReference type="PANTHER" id="PTHR43152">
    <property type="entry name" value="UVRABC SYSTEM PROTEIN A"/>
    <property type="match status" value="1"/>
</dbReference>
<keyword evidence="3" id="KW-0677">Repeat</keyword>
<evidence type="ECO:0000256" key="12">
    <source>
        <dbReference type="ARBA" id="ARBA00039316"/>
    </source>
</evidence>
<evidence type="ECO:0000256" key="8">
    <source>
        <dbReference type="ARBA" id="ARBA00022881"/>
    </source>
</evidence>
<accession>A0ABN2BGQ6</accession>
<keyword evidence="10" id="KW-0234">DNA repair</keyword>
<evidence type="ECO:0000256" key="5">
    <source>
        <dbReference type="ARBA" id="ARBA00022763"/>
    </source>
</evidence>
<keyword evidence="7" id="KW-0067">ATP-binding</keyword>
<comment type="caution">
    <text evidence="14">The sequence shown here is derived from an EMBL/GenBank/DDBJ whole genome shotgun (WGS) entry which is preliminary data.</text>
</comment>
<comment type="similarity">
    <text evidence="11">Belongs to the ABC transporter superfamily. UvrA family.</text>
</comment>
<keyword evidence="4" id="KW-0547">Nucleotide-binding</keyword>
<keyword evidence="15" id="KW-1185">Reference proteome</keyword>
<keyword evidence="2" id="KW-0963">Cytoplasm</keyword>
<proteinExistence type="inferred from homology"/>
<gene>
    <name evidence="14" type="ORF">GCM10009762_11220</name>
</gene>
<evidence type="ECO:0000256" key="6">
    <source>
        <dbReference type="ARBA" id="ARBA00022769"/>
    </source>
</evidence>
<evidence type="ECO:0000313" key="14">
    <source>
        <dbReference type="EMBL" id="GAA1539294.1"/>
    </source>
</evidence>
<organism evidence="14 15">
    <name type="scientific">Dermacoccus barathri</name>
    <dbReference type="NCBI Taxonomy" id="322601"/>
    <lineage>
        <taxon>Bacteria</taxon>
        <taxon>Bacillati</taxon>
        <taxon>Actinomycetota</taxon>
        <taxon>Actinomycetes</taxon>
        <taxon>Micrococcales</taxon>
        <taxon>Dermacoccaceae</taxon>
        <taxon>Dermacoccus</taxon>
    </lineage>
</organism>
<dbReference type="Gene3D" id="3.40.50.300">
    <property type="entry name" value="P-loop containing nucleotide triphosphate hydrolases"/>
    <property type="match status" value="1"/>
</dbReference>
<evidence type="ECO:0000256" key="13">
    <source>
        <dbReference type="ARBA" id="ARBA00042156"/>
    </source>
</evidence>
<keyword evidence="8" id="KW-0267">Excision nuclease</keyword>
<evidence type="ECO:0000256" key="7">
    <source>
        <dbReference type="ARBA" id="ARBA00022840"/>
    </source>
</evidence>
<keyword evidence="5" id="KW-0227">DNA damage</keyword>
<name>A0ABN2BGQ6_9MICO</name>
<dbReference type="InterPro" id="IPR027417">
    <property type="entry name" value="P-loop_NTPase"/>
</dbReference>
<evidence type="ECO:0000256" key="11">
    <source>
        <dbReference type="ARBA" id="ARBA00038000"/>
    </source>
</evidence>
<evidence type="ECO:0000256" key="9">
    <source>
        <dbReference type="ARBA" id="ARBA00023125"/>
    </source>
</evidence>
<dbReference type="Proteomes" id="UP001501288">
    <property type="component" value="Unassembled WGS sequence"/>
</dbReference>
<reference evidence="14 15" key="1">
    <citation type="journal article" date="2019" name="Int. J. Syst. Evol. Microbiol.">
        <title>The Global Catalogue of Microorganisms (GCM) 10K type strain sequencing project: providing services to taxonomists for standard genome sequencing and annotation.</title>
        <authorList>
            <consortium name="The Broad Institute Genomics Platform"/>
            <consortium name="The Broad Institute Genome Sequencing Center for Infectious Disease"/>
            <person name="Wu L."/>
            <person name="Ma J."/>
        </authorList>
    </citation>
    <scope>NUCLEOTIDE SEQUENCE [LARGE SCALE GENOMIC DNA]</scope>
    <source>
        <strain evidence="14 15">JCM 14588</strain>
    </source>
</reference>
<sequence length="90" mass="8629">MGGRCSTAAARDPSQDEPLLDAGNTLVAAELDTRVVAVADRVIDLGPGAGDAGGAVVAAGTPAYVADKGVGASAGYLSSALQAATNATPM</sequence>
<evidence type="ECO:0000256" key="1">
    <source>
        <dbReference type="ARBA" id="ARBA00004496"/>
    </source>
</evidence>
<dbReference type="PANTHER" id="PTHR43152:SF1">
    <property type="entry name" value="UVRA PROTEIN"/>
    <property type="match status" value="1"/>
</dbReference>
<evidence type="ECO:0000256" key="2">
    <source>
        <dbReference type="ARBA" id="ARBA00022490"/>
    </source>
</evidence>
<dbReference type="EMBL" id="BAAANV010000032">
    <property type="protein sequence ID" value="GAA1539294.1"/>
    <property type="molecule type" value="Genomic_DNA"/>
</dbReference>
<keyword evidence="6" id="KW-0228">DNA excision</keyword>